<protein>
    <recommendedName>
        <fullName evidence="4">Tetratricopeptide repeat protein</fullName>
    </recommendedName>
</protein>
<dbReference type="InterPro" id="IPR019734">
    <property type="entry name" value="TPR_rpt"/>
</dbReference>
<dbReference type="PANTHER" id="PTHR12558">
    <property type="entry name" value="CELL DIVISION CYCLE 16,23,27"/>
    <property type="match status" value="1"/>
</dbReference>
<dbReference type="AlphaFoldDB" id="A0A2T1NBY3"/>
<sequence>MRLILIIVLCFLKAEAQSSAFKIADSLYAYGKYSDAITHYKNLPETAESFEHIAKSYNALGNYTKSISYYNLALKEAPNTQLTRFQLAKLYAQTKAYNDAKFHFLYLIDLDYKNPVYHYELGLVYLDLDDDFAAQSRLFSAYELDSTNQKVIYQLAKFHFKKNNEKTFLKYVEAGLELYPENKGLLSLIAQYYFNKDNYKTAVIQFEKLLNLNEDTAFVNEKLSWCYEKLYQDKKAISALEKTLTFEPNNSSNLFRLARLFEREEQFEKAESYYKTALQLEDQPLDKAYINLGIVLNRQNKHKEALQAFKRADYFKPNNDYIHFLIANTKAVYYADYESKIAALEQFKIKFPKSVFIKMVDYKLSELKREEFHREK</sequence>
<dbReference type="OrthoDB" id="9810596at2"/>
<keyword evidence="3" id="KW-1185">Reference proteome</keyword>
<proteinExistence type="predicted"/>
<evidence type="ECO:0000313" key="2">
    <source>
        <dbReference type="EMBL" id="PSG89959.1"/>
    </source>
</evidence>
<keyword evidence="1" id="KW-0802">TPR repeat</keyword>
<evidence type="ECO:0000313" key="3">
    <source>
        <dbReference type="Proteomes" id="UP000238426"/>
    </source>
</evidence>
<dbReference type="Gene3D" id="1.25.40.10">
    <property type="entry name" value="Tetratricopeptide repeat domain"/>
    <property type="match status" value="3"/>
</dbReference>
<reference evidence="2 3" key="1">
    <citation type="submission" date="2018-03" db="EMBL/GenBank/DDBJ databases">
        <title>Mesoflavibacter sp. HG37 and Mesoflavibacter sp. HG96 sp.nov., two marine bacteria isolated from seawater of Western Pacific Ocean.</title>
        <authorList>
            <person name="Cheng H."/>
            <person name="Wu Y.-H."/>
            <person name="Guo L.-L."/>
            <person name="Xu X.-W."/>
        </authorList>
    </citation>
    <scope>NUCLEOTIDE SEQUENCE [LARGE SCALE GENOMIC DNA]</scope>
    <source>
        <strain evidence="2 3">KCTC 32269</strain>
    </source>
</reference>
<dbReference type="SMART" id="SM00028">
    <property type="entry name" value="TPR"/>
    <property type="match status" value="8"/>
</dbReference>
<dbReference type="Proteomes" id="UP000238426">
    <property type="component" value="Unassembled WGS sequence"/>
</dbReference>
<feature type="repeat" description="TPR" evidence="1">
    <location>
        <begin position="251"/>
        <end position="284"/>
    </location>
</feature>
<evidence type="ECO:0000256" key="1">
    <source>
        <dbReference type="PROSITE-ProRule" id="PRU00339"/>
    </source>
</evidence>
<dbReference type="Pfam" id="PF13181">
    <property type="entry name" value="TPR_8"/>
    <property type="match status" value="2"/>
</dbReference>
<dbReference type="RefSeq" id="WP_106462102.1">
    <property type="nucleotide sequence ID" value="NZ_PXOQ01000007.1"/>
</dbReference>
<dbReference type="PROSITE" id="PS50005">
    <property type="entry name" value="TPR"/>
    <property type="match status" value="4"/>
</dbReference>
<gene>
    <name evidence="2" type="ORF">C7H52_01425</name>
</gene>
<dbReference type="PANTHER" id="PTHR12558:SF13">
    <property type="entry name" value="CELL DIVISION CYCLE PROTEIN 27 HOMOLOG"/>
    <property type="match status" value="1"/>
</dbReference>
<feature type="repeat" description="TPR" evidence="1">
    <location>
        <begin position="183"/>
        <end position="216"/>
    </location>
</feature>
<name>A0A2T1NBY3_9FLAO</name>
<feature type="repeat" description="TPR" evidence="1">
    <location>
        <begin position="286"/>
        <end position="319"/>
    </location>
</feature>
<dbReference type="Pfam" id="PF13432">
    <property type="entry name" value="TPR_16"/>
    <property type="match status" value="1"/>
</dbReference>
<evidence type="ECO:0008006" key="4">
    <source>
        <dbReference type="Google" id="ProtNLM"/>
    </source>
</evidence>
<dbReference type="SUPFAM" id="SSF48452">
    <property type="entry name" value="TPR-like"/>
    <property type="match status" value="1"/>
</dbReference>
<organism evidence="2 3">
    <name type="scientific">Aurantibacter aestuarii</name>
    <dbReference type="NCBI Taxonomy" id="1266046"/>
    <lineage>
        <taxon>Bacteria</taxon>
        <taxon>Pseudomonadati</taxon>
        <taxon>Bacteroidota</taxon>
        <taxon>Flavobacteriia</taxon>
        <taxon>Flavobacteriales</taxon>
        <taxon>Flavobacteriaceae</taxon>
        <taxon>Aurantibacter</taxon>
    </lineage>
</organism>
<feature type="repeat" description="TPR" evidence="1">
    <location>
        <begin position="47"/>
        <end position="80"/>
    </location>
</feature>
<dbReference type="InterPro" id="IPR011990">
    <property type="entry name" value="TPR-like_helical_dom_sf"/>
</dbReference>
<comment type="caution">
    <text evidence="2">The sequence shown here is derived from an EMBL/GenBank/DDBJ whole genome shotgun (WGS) entry which is preliminary data.</text>
</comment>
<accession>A0A2T1NBY3</accession>
<dbReference type="EMBL" id="PXOQ01000007">
    <property type="protein sequence ID" value="PSG89959.1"/>
    <property type="molecule type" value="Genomic_DNA"/>
</dbReference>